<evidence type="ECO:0000259" key="8">
    <source>
        <dbReference type="Pfam" id="PF19358"/>
    </source>
</evidence>
<dbReference type="Proteomes" id="UP001589858">
    <property type="component" value="Unassembled WGS sequence"/>
</dbReference>
<organism evidence="9 10">
    <name type="scientific">Novosphingobium clariflavum</name>
    <dbReference type="NCBI Taxonomy" id="2029884"/>
    <lineage>
        <taxon>Bacteria</taxon>
        <taxon>Pseudomonadati</taxon>
        <taxon>Pseudomonadota</taxon>
        <taxon>Alphaproteobacteria</taxon>
        <taxon>Sphingomonadales</taxon>
        <taxon>Sphingomonadaceae</taxon>
        <taxon>Novosphingobium</taxon>
    </lineage>
</organism>
<keyword evidence="10" id="KW-1185">Reference proteome</keyword>
<comment type="caution">
    <text evidence="9">The sequence shown here is derived from an EMBL/GenBank/DDBJ whole genome shotgun (WGS) entry which is preliminary data.</text>
</comment>
<feature type="domain" description="O-antigen ligase-related" evidence="7">
    <location>
        <begin position="208"/>
        <end position="359"/>
    </location>
</feature>
<dbReference type="RefSeq" id="WP_267219487.1">
    <property type="nucleotide sequence ID" value="NZ_JAPCWC010000004.1"/>
</dbReference>
<proteinExistence type="predicted"/>
<dbReference type="GO" id="GO:0016874">
    <property type="term" value="F:ligase activity"/>
    <property type="evidence" value="ECO:0007669"/>
    <property type="project" value="UniProtKB-KW"/>
</dbReference>
<dbReference type="InterPro" id="IPR051533">
    <property type="entry name" value="WaaL-like"/>
</dbReference>
<evidence type="ECO:0000256" key="5">
    <source>
        <dbReference type="SAM" id="MobiDB-lite"/>
    </source>
</evidence>
<feature type="transmembrane region" description="Helical" evidence="6">
    <location>
        <begin position="167"/>
        <end position="188"/>
    </location>
</feature>
<gene>
    <name evidence="9" type="ORF">ACFFF8_07610</name>
</gene>
<dbReference type="Pfam" id="PF04932">
    <property type="entry name" value="Wzy_C"/>
    <property type="match status" value="1"/>
</dbReference>
<keyword evidence="2 6" id="KW-0812">Transmembrane</keyword>
<dbReference type="InterPro" id="IPR045979">
    <property type="entry name" value="DUF5935"/>
</dbReference>
<feature type="transmembrane region" description="Helical" evidence="6">
    <location>
        <begin position="126"/>
        <end position="146"/>
    </location>
</feature>
<feature type="transmembrane region" description="Helical" evidence="6">
    <location>
        <begin position="243"/>
        <end position="260"/>
    </location>
</feature>
<dbReference type="PANTHER" id="PTHR37422:SF13">
    <property type="entry name" value="LIPOPOLYSACCHARIDE BIOSYNTHESIS PROTEIN PA4999-RELATED"/>
    <property type="match status" value="1"/>
</dbReference>
<evidence type="ECO:0000313" key="10">
    <source>
        <dbReference type="Proteomes" id="UP001589858"/>
    </source>
</evidence>
<protein>
    <submittedName>
        <fullName evidence="9">O-glycosylation ligase, exosortase A system-associated</fullName>
    </submittedName>
</protein>
<feature type="transmembrane region" description="Helical" evidence="6">
    <location>
        <begin position="76"/>
        <end position="96"/>
    </location>
</feature>
<evidence type="ECO:0000259" key="7">
    <source>
        <dbReference type="Pfam" id="PF04932"/>
    </source>
</evidence>
<evidence type="ECO:0000256" key="6">
    <source>
        <dbReference type="SAM" id="Phobius"/>
    </source>
</evidence>
<feature type="transmembrane region" description="Helical" evidence="6">
    <location>
        <begin position="6"/>
        <end position="31"/>
    </location>
</feature>
<sequence>MLDLGLTGFLFIFLALGFRRPFLWVLCYLYVDIVSPQIISWGILAHLPVSLMAFGAAFGGWLLFDDKRDMRFTLRQGLLLALLVYCALTTFTAVYPEAAQEKWAWVWKALVFAIFLPLTLRTRLRIEAVALVMVLAASALIIDGGIKTAMGGGGYGALRIFVENNTGLYEGSILSSVAIAIIPLILWLTRYGTIFPPDWRVRLFAAALIFACALIPVGTQARTGLVCLGVLCLFYLRTARHKLLIGAGMALAVVVAVPFLPQSFMARMGTIENHQSDQSAGTRIGVWKWTWDYVKHHPTGGGFVVNIASKVEYDTVAANTVGATTTVTRTRVTEQGRAFHSSYFEMLGEQGFPGFFLWIALQLSGLVQMELIRRRWKDRTGPDEAWAAPLAVALQLAQIVYLIGSLFVGIAFQPFILMLVGLQCGLWSYLRRIEETRGRARRRAPLVAPGDSRHGGVPMKTGREAPVSEPLAP</sequence>
<feature type="transmembrane region" description="Helical" evidence="6">
    <location>
        <begin position="103"/>
        <end position="120"/>
    </location>
</feature>
<feature type="domain" description="DUF5935" evidence="8">
    <location>
        <begin position="1"/>
        <end position="193"/>
    </location>
</feature>
<keyword evidence="3 6" id="KW-1133">Transmembrane helix</keyword>
<comment type="subcellular location">
    <subcellularLocation>
        <location evidence="1">Membrane</location>
        <topology evidence="1">Multi-pass membrane protein</topology>
    </subcellularLocation>
</comment>
<keyword evidence="9" id="KW-0436">Ligase</keyword>
<evidence type="ECO:0000256" key="2">
    <source>
        <dbReference type="ARBA" id="ARBA00022692"/>
    </source>
</evidence>
<feature type="region of interest" description="Disordered" evidence="5">
    <location>
        <begin position="444"/>
        <end position="473"/>
    </location>
</feature>
<accession>A0ABV6S5E3</accession>
<dbReference type="InterPro" id="IPR017528">
    <property type="entry name" value="CHP03097O-antigen_lig-rel"/>
</dbReference>
<keyword evidence="4 6" id="KW-0472">Membrane</keyword>
<evidence type="ECO:0000313" key="9">
    <source>
        <dbReference type="EMBL" id="MFC0684457.1"/>
    </source>
</evidence>
<dbReference type="InterPro" id="IPR007016">
    <property type="entry name" value="O-antigen_ligase-rel_domated"/>
</dbReference>
<dbReference type="PANTHER" id="PTHR37422">
    <property type="entry name" value="TEICHURONIC ACID BIOSYNTHESIS PROTEIN TUAE"/>
    <property type="match status" value="1"/>
</dbReference>
<dbReference type="Pfam" id="PF19358">
    <property type="entry name" value="DUF5935"/>
    <property type="match status" value="1"/>
</dbReference>
<dbReference type="NCBIfam" id="TIGR03097">
    <property type="entry name" value="PEP_O_lig_1"/>
    <property type="match status" value="1"/>
</dbReference>
<name>A0ABV6S5E3_9SPHN</name>
<evidence type="ECO:0000256" key="3">
    <source>
        <dbReference type="ARBA" id="ARBA00022989"/>
    </source>
</evidence>
<evidence type="ECO:0000256" key="1">
    <source>
        <dbReference type="ARBA" id="ARBA00004141"/>
    </source>
</evidence>
<feature type="transmembrane region" description="Helical" evidence="6">
    <location>
        <begin position="410"/>
        <end position="430"/>
    </location>
</feature>
<feature type="transmembrane region" description="Helical" evidence="6">
    <location>
        <begin position="43"/>
        <end position="64"/>
    </location>
</feature>
<evidence type="ECO:0000256" key="4">
    <source>
        <dbReference type="ARBA" id="ARBA00023136"/>
    </source>
</evidence>
<feature type="transmembrane region" description="Helical" evidence="6">
    <location>
        <begin position="203"/>
        <end position="236"/>
    </location>
</feature>
<dbReference type="EMBL" id="JBHLTM010000027">
    <property type="protein sequence ID" value="MFC0684457.1"/>
    <property type="molecule type" value="Genomic_DNA"/>
</dbReference>
<reference evidence="9 10" key="1">
    <citation type="submission" date="2024-09" db="EMBL/GenBank/DDBJ databases">
        <authorList>
            <person name="Sun Q."/>
            <person name="Mori K."/>
        </authorList>
    </citation>
    <scope>NUCLEOTIDE SEQUENCE [LARGE SCALE GENOMIC DNA]</scope>
    <source>
        <strain evidence="9 10">CICC 11035S</strain>
    </source>
</reference>